<dbReference type="KEGG" id="hhk:HH1059_25150"/>
<dbReference type="AlphaFoldDB" id="A0A110B4W8"/>
<keyword evidence="3" id="KW-1185">Reference proteome</keyword>
<feature type="transmembrane region" description="Helical" evidence="1">
    <location>
        <begin position="380"/>
        <end position="399"/>
    </location>
</feature>
<feature type="transmembrane region" description="Helical" evidence="1">
    <location>
        <begin position="465"/>
        <end position="490"/>
    </location>
</feature>
<evidence type="ECO:0000313" key="3">
    <source>
        <dbReference type="Proteomes" id="UP000218890"/>
    </source>
</evidence>
<feature type="transmembrane region" description="Helical" evidence="1">
    <location>
        <begin position="12"/>
        <end position="38"/>
    </location>
</feature>
<evidence type="ECO:0000256" key="1">
    <source>
        <dbReference type="SAM" id="Phobius"/>
    </source>
</evidence>
<protein>
    <submittedName>
        <fullName evidence="2">Uncharacterized protein</fullName>
    </submittedName>
</protein>
<name>A0A110B4W8_HALHR</name>
<feature type="transmembrane region" description="Helical" evidence="1">
    <location>
        <begin position="420"/>
        <end position="445"/>
    </location>
</feature>
<dbReference type="RefSeq" id="WP_096406651.1">
    <property type="nucleotide sequence ID" value="NZ_AP017372.2"/>
</dbReference>
<keyword evidence="1" id="KW-0812">Transmembrane</keyword>
<proteinExistence type="predicted"/>
<reference evidence="2" key="1">
    <citation type="submission" date="2016-02" db="EMBL/GenBank/DDBJ databases">
        <title>Halorhodospira halochloris DSM-1059 complete genome, version 2.</title>
        <authorList>
            <person name="Tsukatani Y."/>
        </authorList>
    </citation>
    <scope>NUCLEOTIDE SEQUENCE</scope>
    <source>
        <strain evidence="2">DSM 1059</strain>
    </source>
</reference>
<accession>A0A110B4W8</accession>
<keyword evidence="1" id="KW-1133">Transmembrane helix</keyword>
<dbReference type="EMBL" id="AP017372">
    <property type="protein sequence ID" value="BAU56592.1"/>
    <property type="molecule type" value="Genomic_DNA"/>
</dbReference>
<evidence type="ECO:0000313" key="2">
    <source>
        <dbReference type="EMBL" id="BAU56592.1"/>
    </source>
</evidence>
<sequence length="496" mass="55207">MVNYGYIKAGISLLRLNALTVLGFSLALSAGLMLLMLLHTGSGFYDYYHQLRYGAIPNNLAVSDEPLEEKIQNFKREHDNYLTGKLAIIDDAAINLPSGTVRVGDTAVLGLDFEIAKDKHSHVIIKSSKEQGAGEEYRLTELRDTGTGWIMAVDGFDDYFENYNDLYLVLGDAQVPIEIHRQHDRKAELLYSSCSDADAARVNKFNLEIRDMAQGILPSDTIPIAPSESGLDCHEDRELAYFDNHLRDGVSAILDLGIGTARDAHYALASESLYEFLAARALSVVRAGFDGAEKDAYISSQINFPLDVDYGELAASENFLIVNENTFERLVGDLAEDIQYVALIYDSVAQDIALNGVNLYSRSEMVGAADRHARDINTGIYALIASVAALMIFMMFVGLKKFYDAYGKQIYFLKLNGFRWCLFSSAIAVAMLVSFVVSALGHAVAHYALNHLLQSYYFPELPYQTFSLLLAALYLIALLIILSVTEWFMFRQLERS</sequence>
<dbReference type="Proteomes" id="UP000218890">
    <property type="component" value="Chromosome"/>
</dbReference>
<keyword evidence="1" id="KW-0472">Membrane</keyword>
<organism evidence="2 3">
    <name type="scientific">Halorhodospira halochloris</name>
    <name type="common">Ectothiorhodospira halochloris</name>
    <dbReference type="NCBI Taxonomy" id="1052"/>
    <lineage>
        <taxon>Bacteria</taxon>
        <taxon>Pseudomonadati</taxon>
        <taxon>Pseudomonadota</taxon>
        <taxon>Gammaproteobacteria</taxon>
        <taxon>Chromatiales</taxon>
        <taxon>Ectothiorhodospiraceae</taxon>
        <taxon>Halorhodospira</taxon>
    </lineage>
</organism>
<gene>
    <name evidence="2" type="ORF">HH1059_25150</name>
</gene>